<evidence type="ECO:0000313" key="3">
    <source>
        <dbReference type="Proteomes" id="UP000231134"/>
    </source>
</evidence>
<protein>
    <recommendedName>
        <fullName evidence="4">DUF4912 domain-containing protein</fullName>
    </recommendedName>
</protein>
<comment type="caution">
    <text evidence="2">The sequence shown here is derived from an EMBL/GenBank/DDBJ whole genome shotgun (WGS) entry which is preliminary data.</text>
</comment>
<dbReference type="OrthoDB" id="9812700at2"/>
<reference evidence="2 3" key="1">
    <citation type="submission" date="2017-11" db="EMBL/GenBank/DDBJ databases">
        <title>Animal gut microbial communities from fecal samples from Wisconsin, USA.</title>
        <authorList>
            <person name="Neumann A."/>
        </authorList>
    </citation>
    <scope>NUCLEOTIDE SEQUENCE [LARGE SCALE GENOMIC DNA]</scope>
    <source>
        <strain evidence="2 3">UWS3</strain>
    </source>
</reference>
<organism evidence="2 3">
    <name type="scientific">Hallerella succinigenes</name>
    <dbReference type="NCBI Taxonomy" id="1896222"/>
    <lineage>
        <taxon>Bacteria</taxon>
        <taxon>Pseudomonadati</taxon>
        <taxon>Fibrobacterota</taxon>
        <taxon>Fibrobacteria</taxon>
        <taxon>Fibrobacterales</taxon>
        <taxon>Fibrobacteraceae</taxon>
        <taxon>Hallerella</taxon>
    </lineage>
</organism>
<sequence>MSTTKKATVKSSLTTAVKKTVKDVVKKEKAKVQELKAISQKAETKVAELKTASRKAKASVKSKVEEIKRTVTQKTAASKTAKSATAKATTAKTVATKVAPAKTAVTKKPATKDSTPKNAATNTVKNVVKPAVKKATKAVANAATKVAEKIENIQKIPSEFSPEYLVLMQRDPNFLHAFWDVKEERLKGALQGNGTLVLRLYDVSKDLTVRKNKRHKFQDIEVPADAKSWYVQNRVATSFSASLGTKTPEGKFEPIVEAPAMQVFSYENVKKSVSNSESVFFKASLGGAGIGGFGSSGLSSQSVATWLEHLASSSESFFSGSLSSESSLLSSGSVLQPTPGSVNYGKDFFLWVKTRLIVYGGTRPDAHLQVRGEPFPLNPDGTFSFEQDLPDSTQIIPVFATDKDGDFPTTIVPVVVKRTE</sequence>
<evidence type="ECO:0008006" key="4">
    <source>
        <dbReference type="Google" id="ProtNLM"/>
    </source>
</evidence>
<gene>
    <name evidence="2" type="ORF">BGX16_0484</name>
</gene>
<name>A0A2M9A4C4_9BACT</name>
<dbReference type="InterPro" id="IPR032585">
    <property type="entry name" value="DUF4912"/>
</dbReference>
<keyword evidence="3" id="KW-1185">Reference proteome</keyword>
<feature type="coiled-coil region" evidence="1">
    <location>
        <begin position="25"/>
        <end position="52"/>
    </location>
</feature>
<evidence type="ECO:0000313" key="2">
    <source>
        <dbReference type="EMBL" id="PJJ40554.1"/>
    </source>
</evidence>
<dbReference type="EMBL" id="PGEX01000001">
    <property type="protein sequence ID" value="PJJ40554.1"/>
    <property type="molecule type" value="Genomic_DNA"/>
</dbReference>
<dbReference type="AlphaFoldDB" id="A0A2M9A4C4"/>
<dbReference type="RefSeq" id="WP_100424625.1">
    <property type="nucleotide sequence ID" value="NZ_PGEX01000001.1"/>
</dbReference>
<dbReference type="Pfam" id="PF16258">
    <property type="entry name" value="DUF4912"/>
    <property type="match status" value="1"/>
</dbReference>
<proteinExistence type="predicted"/>
<accession>A0A2M9A4C4</accession>
<dbReference type="Proteomes" id="UP000231134">
    <property type="component" value="Unassembled WGS sequence"/>
</dbReference>
<keyword evidence="1" id="KW-0175">Coiled coil</keyword>
<evidence type="ECO:0000256" key="1">
    <source>
        <dbReference type="SAM" id="Coils"/>
    </source>
</evidence>